<dbReference type="Gene3D" id="1.10.10.2830">
    <property type="match status" value="1"/>
</dbReference>
<dbReference type="InterPro" id="IPR004437">
    <property type="entry name" value="ParB/RepB/Spo0J"/>
</dbReference>
<dbReference type="SMART" id="SM00470">
    <property type="entry name" value="ParB"/>
    <property type="match status" value="1"/>
</dbReference>
<evidence type="ECO:0000259" key="4">
    <source>
        <dbReference type="SMART" id="SM00470"/>
    </source>
</evidence>
<dbReference type="InterPro" id="IPR041468">
    <property type="entry name" value="HTH_ParB/Spo0J"/>
</dbReference>
<dbReference type="InterPro" id="IPR036086">
    <property type="entry name" value="ParB/Sulfiredoxin_sf"/>
</dbReference>
<dbReference type="Pfam" id="PF02195">
    <property type="entry name" value="ParB_N"/>
    <property type="match status" value="1"/>
</dbReference>
<dbReference type="NCBIfam" id="TIGR00180">
    <property type="entry name" value="parB_part"/>
    <property type="match status" value="1"/>
</dbReference>
<dbReference type="FunFam" id="3.90.1530.30:FF:000001">
    <property type="entry name" value="Chromosome partitioning protein ParB"/>
    <property type="match status" value="1"/>
</dbReference>
<dbReference type="SUPFAM" id="SSF109709">
    <property type="entry name" value="KorB DNA-binding domain-like"/>
    <property type="match status" value="1"/>
</dbReference>
<dbReference type="GO" id="GO:0007059">
    <property type="term" value="P:chromosome segregation"/>
    <property type="evidence" value="ECO:0007669"/>
    <property type="project" value="UniProtKB-KW"/>
</dbReference>
<keyword evidence="3" id="KW-0238">DNA-binding</keyword>
<proteinExistence type="inferred from homology"/>
<dbReference type="OrthoDB" id="9802051at2"/>
<dbReference type="InterPro" id="IPR057240">
    <property type="entry name" value="ParB_dimer_C"/>
</dbReference>
<dbReference type="Pfam" id="PF23552">
    <property type="entry name" value="ParB_C"/>
    <property type="match status" value="1"/>
</dbReference>
<dbReference type="GO" id="GO:0045881">
    <property type="term" value="P:positive regulation of sporulation resulting in formation of a cellular spore"/>
    <property type="evidence" value="ECO:0007669"/>
    <property type="project" value="TreeGrafter"/>
</dbReference>
<dbReference type="GO" id="GO:0003677">
    <property type="term" value="F:DNA binding"/>
    <property type="evidence" value="ECO:0007669"/>
    <property type="project" value="UniProtKB-KW"/>
</dbReference>
<evidence type="ECO:0000313" key="5">
    <source>
        <dbReference type="EMBL" id="HCE16343.1"/>
    </source>
</evidence>
<evidence type="ECO:0000256" key="1">
    <source>
        <dbReference type="ARBA" id="ARBA00006295"/>
    </source>
</evidence>
<gene>
    <name evidence="5" type="ORF">DEQ80_00650</name>
</gene>
<dbReference type="InterPro" id="IPR003115">
    <property type="entry name" value="ParB_N"/>
</dbReference>
<dbReference type="SUPFAM" id="SSF110849">
    <property type="entry name" value="ParB/Sulfiredoxin"/>
    <property type="match status" value="1"/>
</dbReference>
<dbReference type="PANTHER" id="PTHR33375">
    <property type="entry name" value="CHROMOSOME-PARTITIONING PROTEIN PARB-RELATED"/>
    <property type="match status" value="1"/>
</dbReference>
<accession>A0A3D1JCX2</accession>
<dbReference type="Gene3D" id="3.90.1530.30">
    <property type="match status" value="1"/>
</dbReference>
<keyword evidence="2" id="KW-0159">Chromosome partition</keyword>
<comment type="similarity">
    <text evidence="1">Belongs to the ParB family.</text>
</comment>
<dbReference type="STRING" id="229919.GCA_001050195_00534"/>
<evidence type="ECO:0000256" key="2">
    <source>
        <dbReference type="ARBA" id="ARBA00022829"/>
    </source>
</evidence>
<evidence type="ECO:0000313" key="6">
    <source>
        <dbReference type="Proteomes" id="UP000264141"/>
    </source>
</evidence>
<dbReference type="PANTHER" id="PTHR33375:SF1">
    <property type="entry name" value="CHROMOSOME-PARTITIONING PROTEIN PARB-RELATED"/>
    <property type="match status" value="1"/>
</dbReference>
<dbReference type="RefSeq" id="WP_062189490.1">
    <property type="nucleotide sequence ID" value="NZ_DF967965.1"/>
</dbReference>
<evidence type="ECO:0000256" key="3">
    <source>
        <dbReference type="ARBA" id="ARBA00023125"/>
    </source>
</evidence>
<dbReference type="FunFam" id="1.10.10.2830:FF:000001">
    <property type="entry name" value="Chromosome partitioning protein ParB"/>
    <property type="match status" value="1"/>
</dbReference>
<dbReference type="AlphaFoldDB" id="A0A3D1JCX2"/>
<dbReference type="EMBL" id="DPBP01000003">
    <property type="protein sequence ID" value="HCE16343.1"/>
    <property type="molecule type" value="Genomic_DNA"/>
</dbReference>
<reference evidence="5 6" key="1">
    <citation type="journal article" date="2018" name="Nat. Biotechnol.">
        <title>A standardized bacterial taxonomy based on genome phylogeny substantially revises the tree of life.</title>
        <authorList>
            <person name="Parks D.H."/>
            <person name="Chuvochina M."/>
            <person name="Waite D.W."/>
            <person name="Rinke C."/>
            <person name="Skarshewski A."/>
            <person name="Chaumeil P.A."/>
            <person name="Hugenholtz P."/>
        </authorList>
    </citation>
    <scope>NUCLEOTIDE SEQUENCE [LARGE SCALE GENOMIC DNA]</scope>
    <source>
        <strain evidence="5">UBA8781</strain>
    </source>
</reference>
<dbReference type="Pfam" id="PF17762">
    <property type="entry name" value="HTH_ParB"/>
    <property type="match status" value="1"/>
</dbReference>
<sequence>MVKRGGLGRGLGALIPEGEQTPSGGFVYLPVDRIIPNPRQPRMDVEDESLHELAASIQEHGVLQPLIVTTEPGTDQYILIAGERRLRAARLAGLNQVPAIVRNASDQERLELALIENIQRADLSPLEMAEAYQQLVDEFGLRHEEIAQRVGKSREAITNTLRLQKLPPEVKDALQNGQISEGHARALLGLDHPSAQLAALKTILEHKLTVRQAEELVRKLAGERPPRKSARAPAPEVLELEERLRNRLGTRVAIRHGKRGGSLVLYYYSEEELDHLITHLLGNEKP</sequence>
<feature type="domain" description="ParB-like N-terminal" evidence="4">
    <location>
        <begin position="27"/>
        <end position="118"/>
    </location>
</feature>
<name>A0A3D1JCX2_9CHLR</name>
<organism evidence="5 6">
    <name type="scientific">Anaerolinea thermolimosa</name>
    <dbReference type="NCBI Taxonomy" id="229919"/>
    <lineage>
        <taxon>Bacteria</taxon>
        <taxon>Bacillati</taxon>
        <taxon>Chloroflexota</taxon>
        <taxon>Anaerolineae</taxon>
        <taxon>Anaerolineales</taxon>
        <taxon>Anaerolineaceae</taxon>
        <taxon>Anaerolinea</taxon>
    </lineage>
</organism>
<dbReference type="InterPro" id="IPR050336">
    <property type="entry name" value="Chromosome_partition/occlusion"/>
</dbReference>
<dbReference type="Proteomes" id="UP000264141">
    <property type="component" value="Unassembled WGS sequence"/>
</dbReference>
<comment type="caution">
    <text evidence="5">The sequence shown here is derived from an EMBL/GenBank/DDBJ whole genome shotgun (WGS) entry which is preliminary data.</text>
</comment>
<dbReference type="CDD" id="cd16393">
    <property type="entry name" value="SPO0J_N"/>
    <property type="match status" value="1"/>
</dbReference>
<dbReference type="GO" id="GO:0005694">
    <property type="term" value="C:chromosome"/>
    <property type="evidence" value="ECO:0007669"/>
    <property type="project" value="TreeGrafter"/>
</dbReference>
<protein>
    <submittedName>
        <fullName evidence="5">ParB/RepB/Spo0J family partition protein</fullName>
    </submittedName>
</protein>